<feature type="transmembrane region" description="Helical" evidence="6">
    <location>
        <begin position="383"/>
        <end position="399"/>
    </location>
</feature>
<gene>
    <name evidence="7" type="ORF">C7C56_009445</name>
</gene>
<organism evidence="7 8">
    <name type="scientific">Massilia glaciei</name>
    <dbReference type="NCBI Taxonomy" id="1524097"/>
    <lineage>
        <taxon>Bacteria</taxon>
        <taxon>Pseudomonadati</taxon>
        <taxon>Pseudomonadota</taxon>
        <taxon>Betaproteobacteria</taxon>
        <taxon>Burkholderiales</taxon>
        <taxon>Oxalobacteraceae</taxon>
        <taxon>Telluria group</taxon>
        <taxon>Massilia</taxon>
    </lineage>
</organism>
<keyword evidence="4 6" id="KW-1133">Transmembrane helix</keyword>
<feature type="transmembrane region" description="Helical" evidence="6">
    <location>
        <begin position="210"/>
        <end position="227"/>
    </location>
</feature>
<feature type="transmembrane region" description="Helical" evidence="6">
    <location>
        <begin position="83"/>
        <end position="102"/>
    </location>
</feature>
<evidence type="ECO:0000313" key="8">
    <source>
        <dbReference type="Proteomes" id="UP000241421"/>
    </source>
</evidence>
<evidence type="ECO:0000256" key="1">
    <source>
        <dbReference type="ARBA" id="ARBA00004651"/>
    </source>
</evidence>
<dbReference type="RefSeq" id="WP_106757184.1">
    <property type="nucleotide sequence ID" value="NZ_PXWF02000122.1"/>
</dbReference>
<comment type="subcellular location">
    <subcellularLocation>
        <location evidence="1">Cell membrane</location>
        <topology evidence="1">Multi-pass membrane protein</topology>
    </subcellularLocation>
</comment>
<keyword evidence="5 6" id="KW-0472">Membrane</keyword>
<evidence type="ECO:0000256" key="3">
    <source>
        <dbReference type="ARBA" id="ARBA00022692"/>
    </source>
</evidence>
<dbReference type="PANTHER" id="PTHR30250:SF11">
    <property type="entry name" value="O-ANTIGEN TRANSPORTER-RELATED"/>
    <property type="match status" value="1"/>
</dbReference>
<dbReference type="GO" id="GO:0005886">
    <property type="term" value="C:plasma membrane"/>
    <property type="evidence" value="ECO:0007669"/>
    <property type="project" value="UniProtKB-SubCell"/>
</dbReference>
<feature type="transmembrane region" description="Helical" evidence="6">
    <location>
        <begin position="291"/>
        <end position="317"/>
    </location>
</feature>
<accession>A0A2U2HN46</accession>
<feature type="transmembrane region" description="Helical" evidence="6">
    <location>
        <begin position="329"/>
        <end position="352"/>
    </location>
</feature>
<reference evidence="7 8" key="1">
    <citation type="submission" date="2018-04" db="EMBL/GenBank/DDBJ databases">
        <title>Massilia violaceinigra sp. nov., a novel purple-pigmented bacterium isolated from Tianshan glacier, Xinjiang, China.</title>
        <authorList>
            <person name="Wang H."/>
        </authorList>
    </citation>
    <scope>NUCLEOTIDE SEQUENCE [LARGE SCALE GENOMIC DNA]</scope>
    <source>
        <strain evidence="7 8">B448-2</strain>
    </source>
</reference>
<feature type="transmembrane region" description="Helical" evidence="6">
    <location>
        <begin position="39"/>
        <end position="62"/>
    </location>
</feature>
<keyword evidence="8" id="KW-1185">Reference proteome</keyword>
<dbReference type="PANTHER" id="PTHR30250">
    <property type="entry name" value="PST FAMILY PREDICTED COLANIC ACID TRANSPORTER"/>
    <property type="match status" value="1"/>
</dbReference>
<evidence type="ECO:0000256" key="5">
    <source>
        <dbReference type="ARBA" id="ARBA00023136"/>
    </source>
</evidence>
<feature type="transmembrane region" description="Helical" evidence="6">
    <location>
        <begin position="108"/>
        <end position="125"/>
    </location>
</feature>
<evidence type="ECO:0000256" key="4">
    <source>
        <dbReference type="ARBA" id="ARBA00022989"/>
    </source>
</evidence>
<feature type="transmembrane region" description="Helical" evidence="6">
    <location>
        <begin position="12"/>
        <end position="33"/>
    </location>
</feature>
<feature type="transmembrane region" description="Helical" evidence="6">
    <location>
        <begin position="247"/>
        <end position="270"/>
    </location>
</feature>
<proteinExistence type="predicted"/>
<dbReference type="AlphaFoldDB" id="A0A2U2HN46"/>
<dbReference type="OrthoDB" id="8046861at2"/>
<feature type="transmembrane region" description="Helical" evidence="6">
    <location>
        <begin position="359"/>
        <end position="377"/>
    </location>
</feature>
<dbReference type="EMBL" id="PXWF02000122">
    <property type="protein sequence ID" value="PWF48930.1"/>
    <property type="molecule type" value="Genomic_DNA"/>
</dbReference>
<feature type="transmembrane region" description="Helical" evidence="6">
    <location>
        <begin position="174"/>
        <end position="198"/>
    </location>
</feature>
<comment type="caution">
    <text evidence="7">The sequence shown here is derived from an EMBL/GenBank/DDBJ whole genome shotgun (WGS) entry which is preliminary data.</text>
</comment>
<evidence type="ECO:0000313" key="7">
    <source>
        <dbReference type="EMBL" id="PWF48930.1"/>
    </source>
</evidence>
<keyword evidence="3 6" id="KW-0812">Transmembrane</keyword>
<dbReference type="InterPro" id="IPR050833">
    <property type="entry name" value="Poly_Biosynth_Transport"/>
</dbReference>
<sequence length="417" mass="44361">MHKESHKRLIGTGLRALTLGSKFLLVFFLAKFIPADQLGSYGLVAATVGYGIYLVGLEFYTFASRELVGAAPAAQATIVANQCYLYLLCYALAIPVVLLLSWRGLLPGAHAAWIVGLLIAEHIAQEANRVLIALSQQLFAGVVLFVRMGAWGLIVIGVQALAPHTRTLDFVLGAWLAGVVLACGLSLWRIGALVPLAAGPAPDRRWIGRGLRVAFPLLLASIALRGISTFDRYFVEHLAGLEVLGAYVLYAGMAAAVISFLDAAVVDFAYPKLIAAGRARDAALLRAELLLVGRNVLVFGALLSLACALTGTVFVGYLANPVYADNIFILYWLLLATAISACGAVPHLGLYALGVDRHILYSQGCGFLVFLLVYLAWPAGGVLPVVLALCAGNAVLLGWKTLVFRSRYRALAATASV</sequence>
<evidence type="ECO:0000256" key="2">
    <source>
        <dbReference type="ARBA" id="ARBA00022475"/>
    </source>
</evidence>
<dbReference type="Proteomes" id="UP000241421">
    <property type="component" value="Unassembled WGS sequence"/>
</dbReference>
<name>A0A2U2HN46_9BURK</name>
<feature type="transmembrane region" description="Helical" evidence="6">
    <location>
        <begin position="137"/>
        <end position="162"/>
    </location>
</feature>
<keyword evidence="2" id="KW-1003">Cell membrane</keyword>
<protein>
    <submittedName>
        <fullName evidence="7">Flippase</fullName>
    </submittedName>
</protein>
<evidence type="ECO:0000256" key="6">
    <source>
        <dbReference type="SAM" id="Phobius"/>
    </source>
</evidence>